<evidence type="ECO:0008006" key="3">
    <source>
        <dbReference type="Google" id="ProtNLM"/>
    </source>
</evidence>
<proteinExistence type="predicted"/>
<gene>
    <name evidence="1" type="ORF">HNQ09_001129</name>
</gene>
<keyword evidence="2" id="KW-1185">Reference proteome</keyword>
<dbReference type="RefSeq" id="WP_184026594.1">
    <property type="nucleotide sequence ID" value="NZ_JACHFN010000003.1"/>
</dbReference>
<dbReference type="EMBL" id="JACHFN010000003">
    <property type="protein sequence ID" value="MBB5233699.1"/>
    <property type="molecule type" value="Genomic_DNA"/>
</dbReference>
<dbReference type="PROSITE" id="PS51257">
    <property type="entry name" value="PROKAR_LIPOPROTEIN"/>
    <property type="match status" value="1"/>
</dbReference>
<dbReference type="Proteomes" id="UP000525389">
    <property type="component" value="Unassembled WGS sequence"/>
</dbReference>
<dbReference type="AlphaFoldDB" id="A0A7W8GE51"/>
<reference evidence="1 2" key="1">
    <citation type="submission" date="2020-08" db="EMBL/GenBank/DDBJ databases">
        <title>Genomic Encyclopedia of Type Strains, Phase IV (KMG-IV): sequencing the most valuable type-strain genomes for metagenomic binning, comparative biology and taxonomic classification.</title>
        <authorList>
            <person name="Goeker M."/>
        </authorList>
    </citation>
    <scope>NUCLEOTIDE SEQUENCE [LARGE SCALE GENOMIC DNA]</scope>
    <source>
        <strain evidence="1 2">DSM 101791</strain>
    </source>
</reference>
<accession>A0A7W8GE51</accession>
<protein>
    <recommendedName>
        <fullName evidence="3">Lipoprotein</fullName>
    </recommendedName>
</protein>
<evidence type="ECO:0000313" key="1">
    <source>
        <dbReference type="EMBL" id="MBB5233699.1"/>
    </source>
</evidence>
<name>A0A7W8GE51_9DEIO</name>
<sequence>MWRVFPLLLPALLSGCQDREARAETARLAARVAALEAQVQALGDAGSGAVSGSRPDEVVMRAAGQHCANDLDRVLETHRQDAGSYPAARDVRLPESCLDLRVGWRDLKPQSYAFSVADLEGRPLAQGRGP</sequence>
<organism evidence="1 2">
    <name type="scientific">Deinococcus budaensis</name>
    <dbReference type="NCBI Taxonomy" id="1665626"/>
    <lineage>
        <taxon>Bacteria</taxon>
        <taxon>Thermotogati</taxon>
        <taxon>Deinococcota</taxon>
        <taxon>Deinococci</taxon>
        <taxon>Deinococcales</taxon>
        <taxon>Deinococcaceae</taxon>
        <taxon>Deinococcus</taxon>
    </lineage>
</organism>
<comment type="caution">
    <text evidence="1">The sequence shown here is derived from an EMBL/GenBank/DDBJ whole genome shotgun (WGS) entry which is preliminary data.</text>
</comment>
<evidence type="ECO:0000313" key="2">
    <source>
        <dbReference type="Proteomes" id="UP000525389"/>
    </source>
</evidence>